<dbReference type="OrthoDB" id="10042652at2759"/>
<dbReference type="InterPro" id="IPR018469">
    <property type="entry name" value="Dual_oxidase_maturation_fac"/>
</dbReference>
<feature type="transmembrane region" description="Helical" evidence="8">
    <location>
        <begin position="167"/>
        <end position="189"/>
    </location>
</feature>
<dbReference type="PANTHER" id="PTHR31158:SF1">
    <property type="entry name" value="DOXA1 FACTOR-RELATED"/>
    <property type="match status" value="1"/>
</dbReference>
<evidence type="ECO:0000313" key="10">
    <source>
        <dbReference type="Proteomes" id="UP000770661"/>
    </source>
</evidence>
<comment type="similarity">
    <text evidence="2">Belongs to the DUOXA family.</text>
</comment>
<protein>
    <submittedName>
        <fullName evidence="9">Dual oxidase maturation factor 1</fullName>
    </submittedName>
</protein>
<accession>A0A8J4YQK0</accession>
<evidence type="ECO:0000256" key="1">
    <source>
        <dbReference type="ARBA" id="ARBA00004141"/>
    </source>
</evidence>
<keyword evidence="10" id="KW-1185">Reference proteome</keyword>
<dbReference type="AlphaFoldDB" id="A0A8J4YQK0"/>
<comment type="subcellular location">
    <subcellularLocation>
        <location evidence="1">Membrane</location>
        <topology evidence="1">Multi-pass membrane protein</topology>
    </subcellularLocation>
</comment>
<keyword evidence="4 8" id="KW-1133">Transmembrane helix</keyword>
<evidence type="ECO:0000256" key="7">
    <source>
        <dbReference type="SAM" id="MobiDB-lite"/>
    </source>
</evidence>
<evidence type="ECO:0000313" key="9">
    <source>
        <dbReference type="EMBL" id="KAG0728604.1"/>
    </source>
</evidence>
<keyword evidence="6" id="KW-0325">Glycoprotein</keyword>
<dbReference type="Proteomes" id="UP000770661">
    <property type="component" value="Unassembled WGS sequence"/>
</dbReference>
<evidence type="ECO:0000256" key="2">
    <source>
        <dbReference type="ARBA" id="ARBA00009816"/>
    </source>
</evidence>
<comment type="caution">
    <text evidence="9">The sequence shown here is derived from an EMBL/GenBank/DDBJ whole genome shotgun (WGS) entry which is preliminary data.</text>
</comment>
<sequence>MGKSRSWTACNFGQEWEVGVIRTGTPYRAGTGQEIKAQIGIHLGLRSLNITLKAGSFQRAFRHAQEAGLPLPILWVAEYFILDGEGIRFGRHYRYSGWYAHICVWTAFPLYLLTIILFKMVIRMAAQTLILTGTLLTSASLIWAFNRNHKELQIPFEDGMLTTKFGIHWYLSLVMGTLCITLGLAIYLYDLKYPGNLSWVFGNDPLSIVEQVTTEEEGKGEEGEEKVAQPDQTPTAQKKRMKMAGRRVVTTLKVFGTKHCLKKMTHTSSENWHLLTRSREYDDDDDEG</sequence>
<dbReference type="GO" id="GO:0005789">
    <property type="term" value="C:endoplasmic reticulum membrane"/>
    <property type="evidence" value="ECO:0007669"/>
    <property type="project" value="InterPro"/>
</dbReference>
<name>A0A8J4YQK0_CHIOP</name>
<dbReference type="PANTHER" id="PTHR31158">
    <property type="entry name" value="DUAL OXIDASE 2"/>
    <property type="match status" value="1"/>
</dbReference>
<evidence type="ECO:0000256" key="3">
    <source>
        <dbReference type="ARBA" id="ARBA00022692"/>
    </source>
</evidence>
<feature type="transmembrane region" description="Helical" evidence="8">
    <location>
        <begin position="124"/>
        <end position="146"/>
    </location>
</feature>
<evidence type="ECO:0000256" key="6">
    <source>
        <dbReference type="ARBA" id="ARBA00023180"/>
    </source>
</evidence>
<keyword evidence="5 8" id="KW-0472">Membrane</keyword>
<dbReference type="GO" id="GO:0015031">
    <property type="term" value="P:protein transport"/>
    <property type="evidence" value="ECO:0007669"/>
    <property type="project" value="InterPro"/>
</dbReference>
<feature type="transmembrane region" description="Helical" evidence="8">
    <location>
        <begin position="98"/>
        <end position="118"/>
    </location>
</feature>
<proteinExistence type="inferred from homology"/>
<dbReference type="EMBL" id="JACEEZ010002008">
    <property type="protein sequence ID" value="KAG0728604.1"/>
    <property type="molecule type" value="Genomic_DNA"/>
</dbReference>
<evidence type="ECO:0000256" key="4">
    <source>
        <dbReference type="ARBA" id="ARBA00022989"/>
    </source>
</evidence>
<organism evidence="9 10">
    <name type="scientific">Chionoecetes opilio</name>
    <name type="common">Atlantic snow crab</name>
    <name type="synonym">Cancer opilio</name>
    <dbReference type="NCBI Taxonomy" id="41210"/>
    <lineage>
        <taxon>Eukaryota</taxon>
        <taxon>Metazoa</taxon>
        <taxon>Ecdysozoa</taxon>
        <taxon>Arthropoda</taxon>
        <taxon>Crustacea</taxon>
        <taxon>Multicrustacea</taxon>
        <taxon>Malacostraca</taxon>
        <taxon>Eumalacostraca</taxon>
        <taxon>Eucarida</taxon>
        <taxon>Decapoda</taxon>
        <taxon>Pleocyemata</taxon>
        <taxon>Brachyura</taxon>
        <taxon>Eubrachyura</taxon>
        <taxon>Majoidea</taxon>
        <taxon>Majidae</taxon>
        <taxon>Chionoecetes</taxon>
    </lineage>
</organism>
<feature type="region of interest" description="Disordered" evidence="7">
    <location>
        <begin position="215"/>
        <end position="241"/>
    </location>
</feature>
<evidence type="ECO:0000256" key="5">
    <source>
        <dbReference type="ARBA" id="ARBA00023136"/>
    </source>
</evidence>
<evidence type="ECO:0000256" key="8">
    <source>
        <dbReference type="SAM" id="Phobius"/>
    </source>
</evidence>
<dbReference type="Pfam" id="PF10204">
    <property type="entry name" value="DuoxA"/>
    <property type="match status" value="1"/>
</dbReference>
<feature type="compositionally biased region" description="Basic and acidic residues" evidence="7">
    <location>
        <begin position="216"/>
        <end position="228"/>
    </location>
</feature>
<keyword evidence="3 8" id="KW-0812">Transmembrane</keyword>
<gene>
    <name evidence="9" type="primary">duoxa1</name>
    <name evidence="9" type="ORF">GWK47_032148</name>
</gene>
<reference evidence="9" key="1">
    <citation type="submission" date="2020-07" db="EMBL/GenBank/DDBJ databases">
        <title>The High-quality genome of the commercially important snow crab, Chionoecetes opilio.</title>
        <authorList>
            <person name="Jeong J.-H."/>
            <person name="Ryu S."/>
        </authorList>
    </citation>
    <scope>NUCLEOTIDE SEQUENCE</scope>
    <source>
        <strain evidence="9">MADBK_172401_WGS</strain>
        <tissue evidence="9">Digestive gland</tissue>
    </source>
</reference>